<dbReference type="PANTHER" id="PTHR19411:SF0">
    <property type="entry name" value="PROTEIN BUD31 HOMOLOG"/>
    <property type="match status" value="1"/>
</dbReference>
<dbReference type="Pfam" id="PF01125">
    <property type="entry name" value="BUD31"/>
    <property type="match status" value="1"/>
</dbReference>
<name>A0A7K8S8G4_9PASS</name>
<evidence type="ECO:0000313" key="5">
    <source>
        <dbReference type="EMBL" id="NXF25874.1"/>
    </source>
</evidence>
<feature type="non-terminal residue" evidence="5">
    <location>
        <position position="1"/>
    </location>
</feature>
<comment type="subcellular location">
    <subcellularLocation>
        <location evidence="1">Nucleus</location>
    </subcellularLocation>
</comment>
<dbReference type="InterPro" id="IPR018230">
    <property type="entry name" value="BUD31/G10-rel_CS"/>
</dbReference>
<dbReference type="Proteomes" id="UP000574210">
    <property type="component" value="Unassembled WGS sequence"/>
</dbReference>
<comment type="caution">
    <text evidence="5">The sequence shown here is derived from an EMBL/GenBank/DDBJ whole genome shotgun (WGS) entry which is preliminary data.</text>
</comment>
<sequence>QPQVRRSTKDPLDVWELMEPTLDQLGQEMREAEMEPHEGKRRVESLWPIFRLHHQKSCYSFDPFHTRKAISRELYEFLHQGGDQNLIAQWKKQGCGNLCCLHCIQTWDTNFGTSCSCRVPKSKLEMGRIIECSHCGCRGCSG</sequence>
<evidence type="ECO:0000256" key="1">
    <source>
        <dbReference type="ARBA" id="ARBA00004123"/>
    </source>
</evidence>
<keyword evidence="4" id="KW-0539">Nucleus</keyword>
<evidence type="ECO:0000256" key="2">
    <source>
        <dbReference type="ARBA" id="ARBA00005287"/>
    </source>
</evidence>
<accession>A0A7K8S8G4</accession>
<dbReference type="GO" id="GO:0000398">
    <property type="term" value="P:mRNA splicing, via spliceosome"/>
    <property type="evidence" value="ECO:0007669"/>
    <property type="project" value="TreeGrafter"/>
</dbReference>
<reference evidence="5 6" key="1">
    <citation type="submission" date="2019-09" db="EMBL/GenBank/DDBJ databases">
        <title>Bird 10,000 Genomes (B10K) Project - Family phase.</title>
        <authorList>
            <person name="Zhang G."/>
        </authorList>
    </citation>
    <scope>NUCLEOTIDE SEQUENCE [LARGE SCALE GENOMIC DNA]</scope>
    <source>
        <strain evidence="5">B10K-CU-031-12</strain>
        <tissue evidence="5">Muscle</tissue>
    </source>
</reference>
<evidence type="ECO:0000256" key="4">
    <source>
        <dbReference type="ARBA" id="ARBA00023242"/>
    </source>
</evidence>
<dbReference type="PROSITE" id="PS00998">
    <property type="entry name" value="G10_2"/>
    <property type="match status" value="1"/>
</dbReference>
<evidence type="ECO:0000313" key="6">
    <source>
        <dbReference type="Proteomes" id="UP000574210"/>
    </source>
</evidence>
<dbReference type="PRINTS" id="PR00322">
    <property type="entry name" value="G10"/>
</dbReference>
<organism evidence="5 6">
    <name type="scientific">Rhodinocichla rosea</name>
    <dbReference type="NCBI Taxonomy" id="58203"/>
    <lineage>
        <taxon>Eukaryota</taxon>
        <taxon>Metazoa</taxon>
        <taxon>Chordata</taxon>
        <taxon>Craniata</taxon>
        <taxon>Vertebrata</taxon>
        <taxon>Euteleostomi</taxon>
        <taxon>Archelosauria</taxon>
        <taxon>Archosauria</taxon>
        <taxon>Dinosauria</taxon>
        <taxon>Saurischia</taxon>
        <taxon>Theropoda</taxon>
        <taxon>Coelurosauria</taxon>
        <taxon>Aves</taxon>
        <taxon>Neognathae</taxon>
        <taxon>Neoaves</taxon>
        <taxon>Telluraves</taxon>
        <taxon>Australaves</taxon>
        <taxon>Passeriformes</taxon>
        <taxon>Thraupidae</taxon>
        <taxon>Rhodinocichla</taxon>
    </lineage>
</organism>
<keyword evidence="6" id="KW-1185">Reference proteome</keyword>
<gene>
    <name evidence="5" type="primary">Bud31_1</name>
    <name evidence="5" type="ORF">RHOROS_R07075</name>
</gene>
<dbReference type="InterPro" id="IPR001748">
    <property type="entry name" value="BUD31"/>
</dbReference>
<feature type="non-terminal residue" evidence="5">
    <location>
        <position position="142"/>
    </location>
</feature>
<evidence type="ECO:0000256" key="3">
    <source>
        <dbReference type="ARBA" id="ARBA00015122"/>
    </source>
</evidence>
<proteinExistence type="inferred from homology"/>
<dbReference type="PANTHER" id="PTHR19411">
    <property type="entry name" value="PROTEIN BUD31-RELATED"/>
    <property type="match status" value="1"/>
</dbReference>
<protein>
    <recommendedName>
        <fullName evidence="3">Protein BUD31 homolog</fullName>
    </recommendedName>
</protein>
<comment type="similarity">
    <text evidence="2">Belongs to the BUD31 (G10) family.</text>
</comment>
<dbReference type="GO" id="GO:0005681">
    <property type="term" value="C:spliceosomal complex"/>
    <property type="evidence" value="ECO:0007669"/>
    <property type="project" value="TreeGrafter"/>
</dbReference>
<dbReference type="EMBL" id="VWYZ01000491">
    <property type="protein sequence ID" value="NXF25874.1"/>
    <property type="molecule type" value="Genomic_DNA"/>
</dbReference>
<dbReference type="AlphaFoldDB" id="A0A7K8S8G4"/>